<gene>
    <name evidence="1" type="ORF">PFX98_08220</name>
</gene>
<accession>A0AA95NHE6</accession>
<dbReference type="Proteomes" id="UP001177769">
    <property type="component" value="Chromosome"/>
</dbReference>
<sequence>MQLSLTQDFPAGMDRLWAVFGRPDYVQQKYAALGAGALRLLHFECSATLIALELERALPLDPARMPAWARRLVGSTLNLRQRSRWRRLGPAQVEAELEIAPLGLPVHAQGHGQISEIAGGSCRMQLSWQLRSALPLLGGRVEHLLAEQLKRALAQDHAFTLSYLRQHPG</sequence>
<protein>
    <submittedName>
        <fullName evidence="1">DUF2505 domain-containing protein</fullName>
    </submittedName>
</protein>
<organism evidence="1 2">
    <name type="scientific">Paucibacter sediminis</name>
    <dbReference type="NCBI Taxonomy" id="3019553"/>
    <lineage>
        <taxon>Bacteria</taxon>
        <taxon>Pseudomonadati</taxon>
        <taxon>Pseudomonadota</taxon>
        <taxon>Betaproteobacteria</taxon>
        <taxon>Burkholderiales</taxon>
        <taxon>Sphaerotilaceae</taxon>
        <taxon>Roseateles</taxon>
    </lineage>
</organism>
<dbReference type="KEGG" id="pais:PFX98_08220"/>
<dbReference type="InterPro" id="IPR019639">
    <property type="entry name" value="DUF2505"/>
</dbReference>
<keyword evidence="2" id="KW-1185">Reference proteome</keyword>
<dbReference type="EMBL" id="CP116346">
    <property type="protein sequence ID" value="WIT13588.1"/>
    <property type="molecule type" value="Genomic_DNA"/>
</dbReference>
<proteinExistence type="predicted"/>
<name>A0AA95NHE6_9BURK</name>
<dbReference type="Pfam" id="PF10698">
    <property type="entry name" value="DUF2505"/>
    <property type="match status" value="1"/>
</dbReference>
<dbReference type="AlphaFoldDB" id="A0AA95NHE6"/>
<evidence type="ECO:0000313" key="2">
    <source>
        <dbReference type="Proteomes" id="UP001177769"/>
    </source>
</evidence>
<dbReference type="RefSeq" id="WP_285234706.1">
    <property type="nucleotide sequence ID" value="NZ_CP116346.1"/>
</dbReference>
<evidence type="ECO:0000313" key="1">
    <source>
        <dbReference type="EMBL" id="WIT13588.1"/>
    </source>
</evidence>
<reference evidence="1" key="1">
    <citation type="submission" date="2023-01" db="EMBL/GenBank/DDBJ databases">
        <title>Whole genome sequence of Paucibacter sp. S2-9 isolated from pond sediment.</title>
        <authorList>
            <person name="Jung J.Y."/>
        </authorList>
    </citation>
    <scope>NUCLEOTIDE SEQUENCE</scope>
    <source>
        <strain evidence="1">S2-9</strain>
    </source>
</reference>